<dbReference type="Pfam" id="PF16344">
    <property type="entry name" value="FecR_C"/>
    <property type="match status" value="1"/>
</dbReference>
<evidence type="ECO:0000259" key="2">
    <source>
        <dbReference type="Pfam" id="PF16344"/>
    </source>
</evidence>
<name>A0A552V683_9FLAO</name>
<feature type="domain" description="Protein FecR C-terminal" evidence="2">
    <location>
        <begin position="308"/>
        <end position="374"/>
    </location>
</feature>
<dbReference type="Gene3D" id="3.55.50.30">
    <property type="match status" value="1"/>
</dbReference>
<feature type="domain" description="FecR protein" evidence="1">
    <location>
        <begin position="173"/>
        <end position="268"/>
    </location>
</feature>
<keyword evidence="4" id="KW-1185">Reference proteome</keyword>
<protein>
    <submittedName>
        <fullName evidence="3">DUF4974 domain-containing protein</fullName>
    </submittedName>
</protein>
<dbReference type="OrthoDB" id="649666at2"/>
<organism evidence="3 4">
    <name type="scientific">Flavobacterium zepuense</name>
    <dbReference type="NCBI Taxonomy" id="2593302"/>
    <lineage>
        <taxon>Bacteria</taxon>
        <taxon>Pseudomonadati</taxon>
        <taxon>Bacteroidota</taxon>
        <taxon>Flavobacteriia</taxon>
        <taxon>Flavobacteriales</taxon>
        <taxon>Flavobacteriaceae</taxon>
        <taxon>Flavobacterium</taxon>
    </lineage>
</organism>
<reference evidence="3 4" key="1">
    <citation type="submission" date="2019-07" db="EMBL/GenBank/DDBJ databases">
        <title>Flavobacterium sp. nov., isolated from glacier ice.</title>
        <authorList>
            <person name="Liu Q."/>
            <person name="Xin Y.-H."/>
        </authorList>
    </citation>
    <scope>NUCLEOTIDE SEQUENCE [LARGE SCALE GENOMIC DNA]</scope>
    <source>
        <strain evidence="3 4">ZT4R6</strain>
    </source>
</reference>
<evidence type="ECO:0000313" key="3">
    <source>
        <dbReference type="EMBL" id="TRW25985.1"/>
    </source>
</evidence>
<accession>A0A552V683</accession>
<dbReference type="RefSeq" id="WP_143372650.1">
    <property type="nucleotide sequence ID" value="NZ_VJVZ01000003.1"/>
</dbReference>
<dbReference type="Gene3D" id="2.60.120.1440">
    <property type="match status" value="1"/>
</dbReference>
<dbReference type="EMBL" id="VJVZ01000003">
    <property type="protein sequence ID" value="TRW25985.1"/>
    <property type="molecule type" value="Genomic_DNA"/>
</dbReference>
<evidence type="ECO:0000313" key="4">
    <source>
        <dbReference type="Proteomes" id="UP000320643"/>
    </source>
</evidence>
<dbReference type="InterPro" id="IPR012373">
    <property type="entry name" value="Ferrdict_sens_TM"/>
</dbReference>
<dbReference type="InterPro" id="IPR032508">
    <property type="entry name" value="FecR_C"/>
</dbReference>
<proteinExistence type="predicted"/>
<dbReference type="PANTHER" id="PTHR30273">
    <property type="entry name" value="PERIPLASMIC SIGNAL SENSOR AND SIGMA FACTOR ACTIVATOR FECR-RELATED"/>
    <property type="match status" value="1"/>
</dbReference>
<dbReference type="FunFam" id="2.60.120.1440:FF:000001">
    <property type="entry name" value="Putative anti-sigma factor"/>
    <property type="match status" value="1"/>
</dbReference>
<dbReference type="Pfam" id="PF04773">
    <property type="entry name" value="FecR"/>
    <property type="match status" value="1"/>
</dbReference>
<evidence type="ECO:0000259" key="1">
    <source>
        <dbReference type="Pfam" id="PF04773"/>
    </source>
</evidence>
<comment type="caution">
    <text evidence="3">The sequence shown here is derived from an EMBL/GenBank/DDBJ whole genome shotgun (WGS) entry which is preliminary data.</text>
</comment>
<dbReference type="AlphaFoldDB" id="A0A552V683"/>
<sequence length="376" mass="41419">MNEQDIPELLKRYREGRLSPEEKAKLETWYIDKGTNSTHELSPQDAARLIQSLRGELPLKHPVPIRPLWPRIVAAACLLLMLSFGDYFLFHQQTSPKHTTAALKQDVAPGGNKAVLTLADGSKVTLEDSRRGELAKQSGATITQTGNGQLMYSTVNNAAPSARGGGVTVLQNTLSTPKGGQYQLILPDGSHVWLNAASSLKYPVAFNGTERKVELKGEAYFEVARDKAKPFRVSSGGQTVEVLGTHFNIMGYADETSIVTTLMEGSVKVSKTGESKLLKPGQQALTRNRIMVQAADTDLAIAWKNGRTYFKDADIATIMRSLSRWYNVDIEYRGKIPQRLFTGGIPRNSNLSELLQILYAANIHASIENRRLIVTP</sequence>
<dbReference type="InterPro" id="IPR006860">
    <property type="entry name" value="FecR"/>
</dbReference>
<dbReference type="GO" id="GO:0016989">
    <property type="term" value="F:sigma factor antagonist activity"/>
    <property type="evidence" value="ECO:0007669"/>
    <property type="project" value="TreeGrafter"/>
</dbReference>
<dbReference type="PANTHER" id="PTHR30273:SF2">
    <property type="entry name" value="PROTEIN FECR"/>
    <property type="match status" value="1"/>
</dbReference>
<dbReference type="PIRSF" id="PIRSF018266">
    <property type="entry name" value="FecR"/>
    <property type="match status" value="1"/>
</dbReference>
<dbReference type="Proteomes" id="UP000320643">
    <property type="component" value="Unassembled WGS sequence"/>
</dbReference>
<gene>
    <name evidence="3" type="ORF">FMM05_07115</name>
</gene>